<dbReference type="EMBL" id="VOFY01001870">
    <property type="protein sequence ID" value="KAA8577823.1"/>
    <property type="molecule type" value="Genomic_DNA"/>
</dbReference>
<comment type="caution">
    <text evidence="3">The sequence shown here is derived from an EMBL/GenBank/DDBJ whole genome shotgun (WGS) entry which is preliminary data.</text>
</comment>
<evidence type="ECO:0000259" key="2">
    <source>
        <dbReference type="PROSITE" id="PS50835"/>
    </source>
</evidence>
<dbReference type="SUPFAM" id="SSF48726">
    <property type="entry name" value="Immunoglobulin"/>
    <property type="match status" value="2"/>
</dbReference>
<keyword evidence="4" id="KW-1185">Reference proteome</keyword>
<reference evidence="3 4" key="1">
    <citation type="submission" date="2019-08" db="EMBL/GenBank/DDBJ databases">
        <title>A chromosome-level genome assembly, high-density linkage maps, and genome scans reveal the genomic architecture of hybrid incompatibilities underlying speciation via character displacement in darters (Percidae: Etheostominae).</title>
        <authorList>
            <person name="Moran R.L."/>
            <person name="Catchen J.M."/>
            <person name="Fuller R.C."/>
        </authorList>
    </citation>
    <scope>NUCLEOTIDE SEQUENCE [LARGE SCALE GENOMIC DNA]</scope>
    <source>
        <strain evidence="3">EspeVRDwgs_2016</strain>
        <tissue evidence="3">Muscle</tissue>
    </source>
</reference>
<dbReference type="Gene3D" id="2.60.40.10">
    <property type="entry name" value="Immunoglobulins"/>
    <property type="match status" value="3"/>
</dbReference>
<dbReference type="SMART" id="SM00409">
    <property type="entry name" value="IG"/>
    <property type="match status" value="2"/>
</dbReference>
<dbReference type="Proteomes" id="UP000327493">
    <property type="component" value="Unassembled WGS sequence"/>
</dbReference>
<gene>
    <name evidence="3" type="ORF">FQN60_011541</name>
</gene>
<dbReference type="InterPro" id="IPR003599">
    <property type="entry name" value="Ig_sub"/>
</dbReference>
<dbReference type="PANTHER" id="PTHR46484">
    <property type="entry name" value="SI:CH211-171H4.5-RELATED"/>
    <property type="match status" value="1"/>
</dbReference>
<evidence type="ECO:0000313" key="3">
    <source>
        <dbReference type="EMBL" id="KAA8577823.1"/>
    </source>
</evidence>
<sequence>MVTANMLLSVFFVSGALAVCYREPALFITAPKNMEALSGSCLLIPCNFSSKPDQDFNSTRTTFGVWIKQDSRFNNSINNVIFNSSGPVTTYPMSITGDLSQKQCTTLFSSLITNYTDTYYFRIENRPFLATASCDPLQITVQAPTPCPHSPPKLTWNLQQDPHNNREENTDQTFTTKIQKTITLSDTHDGLTISCSATYPNTSVSISPSGLVSAGSWVNLTCSSRAKPPPSFSWFKNSKDGALRVAEGDFYSFNVTSVTDGVYYCVATNDLGNQTSGKHRTLLNLLISI</sequence>
<dbReference type="InterPro" id="IPR007110">
    <property type="entry name" value="Ig-like_dom"/>
</dbReference>
<proteinExistence type="predicted"/>
<feature type="domain" description="Ig-like" evidence="2">
    <location>
        <begin position="200"/>
        <end position="283"/>
    </location>
</feature>
<dbReference type="PROSITE" id="PS50835">
    <property type="entry name" value="IG_LIKE"/>
    <property type="match status" value="1"/>
</dbReference>
<dbReference type="PANTHER" id="PTHR46484:SF8">
    <property type="entry name" value="B-CELL RECEPTOR CD22-LIKE-RELATED"/>
    <property type="match status" value="1"/>
</dbReference>
<keyword evidence="1" id="KW-0732">Signal</keyword>
<accession>A0A5J5C9A9</accession>
<feature type="signal peptide" evidence="1">
    <location>
        <begin position="1"/>
        <end position="18"/>
    </location>
</feature>
<evidence type="ECO:0000256" key="1">
    <source>
        <dbReference type="SAM" id="SignalP"/>
    </source>
</evidence>
<dbReference type="InterPro" id="IPR013783">
    <property type="entry name" value="Ig-like_fold"/>
</dbReference>
<dbReference type="AlphaFoldDB" id="A0A5J5C9A9"/>
<dbReference type="Pfam" id="PF13895">
    <property type="entry name" value="Ig_2"/>
    <property type="match status" value="1"/>
</dbReference>
<feature type="chain" id="PRO_5023834675" description="Ig-like domain-containing protein" evidence="1">
    <location>
        <begin position="19"/>
        <end position="289"/>
    </location>
</feature>
<protein>
    <recommendedName>
        <fullName evidence="2">Ig-like domain-containing protein</fullName>
    </recommendedName>
</protein>
<evidence type="ECO:0000313" key="4">
    <source>
        <dbReference type="Proteomes" id="UP000327493"/>
    </source>
</evidence>
<organism evidence="3 4">
    <name type="scientific">Etheostoma spectabile</name>
    <name type="common">orangethroat darter</name>
    <dbReference type="NCBI Taxonomy" id="54343"/>
    <lineage>
        <taxon>Eukaryota</taxon>
        <taxon>Metazoa</taxon>
        <taxon>Chordata</taxon>
        <taxon>Craniata</taxon>
        <taxon>Vertebrata</taxon>
        <taxon>Euteleostomi</taxon>
        <taxon>Actinopterygii</taxon>
        <taxon>Neopterygii</taxon>
        <taxon>Teleostei</taxon>
        <taxon>Neoteleostei</taxon>
        <taxon>Acanthomorphata</taxon>
        <taxon>Eupercaria</taxon>
        <taxon>Perciformes</taxon>
        <taxon>Percoidei</taxon>
        <taxon>Percidae</taxon>
        <taxon>Etheostomatinae</taxon>
        <taxon>Etheostoma</taxon>
    </lineage>
</organism>
<dbReference type="InterPro" id="IPR036179">
    <property type="entry name" value="Ig-like_dom_sf"/>
</dbReference>
<name>A0A5J5C9A9_9PERO</name>